<dbReference type="Pfam" id="PF14543">
    <property type="entry name" value="TAXi_N"/>
    <property type="match status" value="1"/>
</dbReference>
<organism evidence="12 13">
    <name type="scientific">Dillenia turbinata</name>
    <dbReference type="NCBI Taxonomy" id="194707"/>
    <lineage>
        <taxon>Eukaryota</taxon>
        <taxon>Viridiplantae</taxon>
        <taxon>Streptophyta</taxon>
        <taxon>Embryophyta</taxon>
        <taxon>Tracheophyta</taxon>
        <taxon>Spermatophyta</taxon>
        <taxon>Magnoliopsida</taxon>
        <taxon>eudicotyledons</taxon>
        <taxon>Gunneridae</taxon>
        <taxon>Pentapetalae</taxon>
        <taxon>Dilleniales</taxon>
        <taxon>Dilleniaceae</taxon>
        <taxon>Dillenia</taxon>
    </lineage>
</organism>
<keyword evidence="12" id="KW-0119">Carbohydrate metabolism</keyword>
<evidence type="ECO:0000256" key="6">
    <source>
        <dbReference type="ARBA" id="ARBA00022801"/>
    </source>
</evidence>
<keyword evidence="12" id="KW-0624">Polysaccharide degradation</keyword>
<comment type="subcellular location">
    <subcellularLocation>
        <location evidence="1">Membrane</location>
    </subcellularLocation>
</comment>
<dbReference type="PANTHER" id="PTHR13683:SF375">
    <property type="entry name" value="PEPTIDASE A1 DOMAIN-CONTAINING PROTEIN"/>
    <property type="match status" value="1"/>
</dbReference>
<evidence type="ECO:0000256" key="3">
    <source>
        <dbReference type="ARBA" id="ARBA00022670"/>
    </source>
</evidence>
<evidence type="ECO:0000256" key="9">
    <source>
        <dbReference type="SAM" id="MobiDB-lite"/>
    </source>
</evidence>
<keyword evidence="13" id="KW-1185">Reference proteome</keyword>
<feature type="compositionally biased region" description="Basic and acidic residues" evidence="9">
    <location>
        <begin position="1"/>
        <end position="20"/>
    </location>
</feature>
<dbReference type="GO" id="GO:0004190">
    <property type="term" value="F:aspartic-type endopeptidase activity"/>
    <property type="evidence" value="ECO:0007669"/>
    <property type="project" value="InterPro"/>
</dbReference>
<dbReference type="Proteomes" id="UP001370490">
    <property type="component" value="Unassembled WGS sequence"/>
</dbReference>
<evidence type="ECO:0000256" key="8">
    <source>
        <dbReference type="ARBA" id="ARBA00023136"/>
    </source>
</evidence>
<keyword evidence="8 10" id="KW-0472">Membrane</keyword>
<feature type="region of interest" description="Disordered" evidence="9">
    <location>
        <begin position="1"/>
        <end position="24"/>
    </location>
</feature>
<keyword evidence="4 10" id="KW-0812">Transmembrane</keyword>
<evidence type="ECO:0000256" key="2">
    <source>
        <dbReference type="ARBA" id="ARBA00007447"/>
    </source>
</evidence>
<dbReference type="Gene3D" id="2.40.70.10">
    <property type="entry name" value="Acid Proteases"/>
    <property type="match status" value="1"/>
</dbReference>
<comment type="caution">
    <text evidence="12">The sequence shown here is derived from an EMBL/GenBank/DDBJ whole genome shotgun (WGS) entry which is preliminary data.</text>
</comment>
<protein>
    <submittedName>
        <fullName evidence="12">Xylanase inhibitor, N-terminal</fullName>
    </submittedName>
</protein>
<dbReference type="EMBL" id="JBAMMX010000009">
    <property type="protein sequence ID" value="KAK6933449.1"/>
    <property type="molecule type" value="Genomic_DNA"/>
</dbReference>
<keyword evidence="12" id="KW-0326">Glycosidase</keyword>
<dbReference type="InterPro" id="IPR032861">
    <property type="entry name" value="TAXi_N"/>
</dbReference>
<evidence type="ECO:0000313" key="13">
    <source>
        <dbReference type="Proteomes" id="UP001370490"/>
    </source>
</evidence>
<keyword evidence="6 12" id="KW-0378">Hydrolase</keyword>
<gene>
    <name evidence="12" type="ORF">RJ641_036343</name>
</gene>
<reference evidence="12 13" key="1">
    <citation type="submission" date="2023-12" db="EMBL/GenBank/DDBJ databases">
        <title>A high-quality genome assembly for Dillenia turbinata (Dilleniales).</title>
        <authorList>
            <person name="Chanderbali A."/>
        </authorList>
    </citation>
    <scope>NUCLEOTIDE SEQUENCE [LARGE SCALE GENOMIC DNA]</scope>
    <source>
        <strain evidence="12">LSX21</strain>
        <tissue evidence="12">Leaf</tissue>
    </source>
</reference>
<sequence length="247" mass="27433">MPVPDQREQRVNPTLEESKLQHNSRKCSRTPSCMGKIVTAFLFFILFFRVTVYSLTFNTSMTLSLEREFPHDTVDLTQLHLLDTARHIRFKVPQFGVGGNADRHIAGLYFTSVRLGTPPKEYILQIDTGSSLTWIYCTGCVGCSTRNLLRAPHDFNPKNSITSSEVDCTAQVCSLVHKILGGECLKSNWCSFDAMYGGGALASMLSGYLLTDQMKLAATLENASKIISSVPITFGYAILPFTLNFLV</sequence>
<dbReference type="GO" id="GO:0016798">
    <property type="term" value="F:hydrolase activity, acting on glycosyl bonds"/>
    <property type="evidence" value="ECO:0007669"/>
    <property type="project" value="UniProtKB-KW"/>
</dbReference>
<dbReference type="InterPro" id="IPR033121">
    <property type="entry name" value="PEPTIDASE_A1"/>
</dbReference>
<keyword evidence="3" id="KW-0645">Protease</keyword>
<comment type="similarity">
    <text evidence="2">Belongs to the peptidase A1 family.</text>
</comment>
<evidence type="ECO:0000256" key="1">
    <source>
        <dbReference type="ARBA" id="ARBA00004370"/>
    </source>
</evidence>
<dbReference type="InterPro" id="IPR021109">
    <property type="entry name" value="Peptidase_aspartic_dom_sf"/>
</dbReference>
<proteinExistence type="inferred from homology"/>
<evidence type="ECO:0000256" key="10">
    <source>
        <dbReference type="SAM" id="Phobius"/>
    </source>
</evidence>
<dbReference type="AlphaFoldDB" id="A0AAN8ZAW5"/>
<evidence type="ECO:0000256" key="7">
    <source>
        <dbReference type="ARBA" id="ARBA00022989"/>
    </source>
</evidence>
<feature type="transmembrane region" description="Helical" evidence="10">
    <location>
        <begin position="33"/>
        <end position="55"/>
    </location>
</feature>
<name>A0AAN8ZAW5_9MAGN</name>
<keyword evidence="12" id="KW-0858">Xylan degradation</keyword>
<dbReference type="GO" id="GO:0016020">
    <property type="term" value="C:membrane"/>
    <property type="evidence" value="ECO:0007669"/>
    <property type="project" value="UniProtKB-SubCell"/>
</dbReference>
<dbReference type="SUPFAM" id="SSF50630">
    <property type="entry name" value="Acid proteases"/>
    <property type="match status" value="1"/>
</dbReference>
<evidence type="ECO:0000256" key="4">
    <source>
        <dbReference type="ARBA" id="ARBA00022692"/>
    </source>
</evidence>
<accession>A0AAN8ZAW5</accession>
<evidence type="ECO:0000313" key="12">
    <source>
        <dbReference type="EMBL" id="KAK6933449.1"/>
    </source>
</evidence>
<dbReference type="PANTHER" id="PTHR13683">
    <property type="entry name" value="ASPARTYL PROTEASES"/>
    <property type="match status" value="1"/>
</dbReference>
<evidence type="ECO:0000259" key="11">
    <source>
        <dbReference type="PROSITE" id="PS51767"/>
    </source>
</evidence>
<dbReference type="PROSITE" id="PS51767">
    <property type="entry name" value="PEPTIDASE_A1"/>
    <property type="match status" value="1"/>
</dbReference>
<dbReference type="GO" id="GO:0006508">
    <property type="term" value="P:proteolysis"/>
    <property type="evidence" value="ECO:0007669"/>
    <property type="project" value="UniProtKB-KW"/>
</dbReference>
<evidence type="ECO:0000256" key="5">
    <source>
        <dbReference type="ARBA" id="ARBA00022729"/>
    </source>
</evidence>
<dbReference type="GO" id="GO:0045493">
    <property type="term" value="P:xylan catabolic process"/>
    <property type="evidence" value="ECO:0007669"/>
    <property type="project" value="UniProtKB-KW"/>
</dbReference>
<feature type="domain" description="Peptidase A1" evidence="11">
    <location>
        <begin position="109"/>
        <end position="247"/>
    </location>
</feature>
<keyword evidence="5" id="KW-0732">Signal</keyword>
<dbReference type="InterPro" id="IPR001461">
    <property type="entry name" value="Aspartic_peptidase_A1"/>
</dbReference>
<keyword evidence="7 10" id="KW-1133">Transmembrane helix</keyword>